<keyword evidence="1" id="KW-0732">Signal</keyword>
<dbReference type="EMBL" id="JFYZ01000035">
    <property type="protein sequence ID" value="EZP76597.1"/>
    <property type="molecule type" value="Genomic_DNA"/>
</dbReference>
<dbReference type="SUPFAM" id="SSF51658">
    <property type="entry name" value="Xylose isomerase-like"/>
    <property type="match status" value="1"/>
</dbReference>
<dbReference type="PANTHER" id="PTHR12110">
    <property type="entry name" value="HYDROXYPYRUVATE ISOMERASE"/>
    <property type="match status" value="1"/>
</dbReference>
<evidence type="ECO:0000313" key="4">
    <source>
        <dbReference type="EMBL" id="EZP76597.1"/>
    </source>
</evidence>
<reference evidence="4 5" key="1">
    <citation type="submission" date="2014-03" db="EMBL/GenBank/DDBJ databases">
        <title>Whole genome sequence of Novosphingobium resinovorum KF1.</title>
        <authorList>
            <person name="Gan H.M."/>
            <person name="Gan H.Y."/>
            <person name="Chew T.H."/>
            <person name="Savka M.A."/>
        </authorList>
    </citation>
    <scope>NUCLEOTIDE SEQUENCE [LARGE SCALE GENOMIC DNA]</scope>
    <source>
        <strain evidence="4 5">KF1</strain>
    </source>
</reference>
<keyword evidence="6" id="KW-1185">Reference proteome</keyword>
<sequence length="318" mass="33949">MLNRRHCLIAIGKAAFAAGLPLPAMAAPPHFFGTAGAELGLQLFMLDAQARTDLEGTLRAVASMGYREVEIANLYGRSGGTIAAMLRAAGLSCPSIHVQGRSRGDDAPSFDGPLGALVGDAQAIGARTLTLASFRFPDNAPARLPDERLRKYVARIGNLMDAGAWRRNADFLNRTGAMLAREGLRIGYHNHNAEFAPLPEGGCGMDILLGETDPACVDFELDVGWVAAAARDPIALLRAHQGRFTQLHVKDVAAATPDYAFVQKSAPLGLGVLDWREILPVARKAGAVHYFFEQDPPYEEDPAGIAARAHSYLAALPT</sequence>
<feature type="chain" id="PRO_5014496836" evidence="1">
    <location>
        <begin position="27"/>
        <end position="318"/>
    </location>
</feature>
<keyword evidence="4" id="KW-0413">Isomerase</keyword>
<dbReference type="RefSeq" id="WP_051587104.1">
    <property type="nucleotide sequence ID" value="NZ_CP017076.1"/>
</dbReference>
<protein>
    <submittedName>
        <fullName evidence="4">Xylose isomerase domain-containing protein</fullName>
    </submittedName>
</protein>
<reference evidence="6" key="3">
    <citation type="journal article" date="2017" name="J. Biotechnol.">
        <title>Complete genome sequence of Novosphingobium resinovorum SA1, a versatile xenobiotic-degrading bacterium capable of utilizing sulfanilic acid.</title>
        <authorList>
            <person name="Hegedus B."/>
            <person name="Kos P.B."/>
            <person name="Balint B."/>
            <person name="Maroti G."/>
            <person name="Gan H.M."/>
            <person name="Perei K."/>
            <person name="Rakhely G."/>
        </authorList>
    </citation>
    <scope>NUCLEOTIDE SEQUENCE [LARGE SCALE GENOMIC DNA]</scope>
    <source>
        <strain evidence="6">SA1</strain>
    </source>
</reference>
<evidence type="ECO:0000313" key="3">
    <source>
        <dbReference type="EMBL" id="AOR79359.1"/>
    </source>
</evidence>
<proteinExistence type="predicted"/>
<reference evidence="3" key="2">
    <citation type="submission" date="2016-08" db="EMBL/GenBank/DDBJ databases">
        <authorList>
            <person name="Seilhamer J.J."/>
        </authorList>
    </citation>
    <scope>NUCLEOTIDE SEQUENCE [LARGE SCALE GENOMIC DNA]</scope>
    <source>
        <strain evidence="3">SA1</strain>
        <plasmid evidence="3">pSA1</plasmid>
    </source>
</reference>
<dbReference type="GO" id="GO:0016853">
    <property type="term" value="F:isomerase activity"/>
    <property type="evidence" value="ECO:0007669"/>
    <property type="project" value="UniProtKB-KW"/>
</dbReference>
<accession>A0A031JLP2</accession>
<evidence type="ECO:0000313" key="6">
    <source>
        <dbReference type="Proteomes" id="UP000094626"/>
    </source>
</evidence>
<dbReference type="EMBL" id="CP017076">
    <property type="protein sequence ID" value="AOR79359.1"/>
    <property type="molecule type" value="Genomic_DNA"/>
</dbReference>
<keyword evidence="3" id="KW-0614">Plasmid</keyword>
<dbReference type="InterPro" id="IPR036237">
    <property type="entry name" value="Xyl_isomerase-like_sf"/>
</dbReference>
<name>A0A031JLP2_9SPHN</name>
<dbReference type="InterPro" id="IPR050312">
    <property type="entry name" value="IolE/XylAMocC-like"/>
</dbReference>
<dbReference type="Proteomes" id="UP000024329">
    <property type="component" value="Unassembled WGS sequence"/>
</dbReference>
<dbReference type="AlphaFoldDB" id="A0A031JLP2"/>
<feature type="signal peptide" evidence="1">
    <location>
        <begin position="1"/>
        <end position="26"/>
    </location>
</feature>
<dbReference type="Pfam" id="PF01261">
    <property type="entry name" value="AP_endonuc_2"/>
    <property type="match status" value="1"/>
</dbReference>
<dbReference type="eggNOG" id="COG1082">
    <property type="taxonomic scope" value="Bacteria"/>
</dbReference>
<dbReference type="Gene3D" id="3.20.20.150">
    <property type="entry name" value="Divalent-metal-dependent TIM barrel enzymes"/>
    <property type="match status" value="1"/>
</dbReference>
<geneLocation type="plasmid" evidence="3 6">
    <name>pSA1</name>
</geneLocation>
<dbReference type="KEGG" id="nre:BES08_21175"/>
<dbReference type="PANTHER" id="PTHR12110:SF41">
    <property type="entry name" value="INOSOSE DEHYDRATASE"/>
    <property type="match status" value="1"/>
</dbReference>
<evidence type="ECO:0000259" key="2">
    <source>
        <dbReference type="Pfam" id="PF01261"/>
    </source>
</evidence>
<dbReference type="InterPro" id="IPR013022">
    <property type="entry name" value="Xyl_isomerase-like_TIM-brl"/>
</dbReference>
<feature type="domain" description="Xylose isomerase-like TIM barrel" evidence="2">
    <location>
        <begin position="58"/>
        <end position="308"/>
    </location>
</feature>
<evidence type="ECO:0000313" key="5">
    <source>
        <dbReference type="Proteomes" id="UP000024329"/>
    </source>
</evidence>
<dbReference type="PATRIC" id="fig|158500.4.peg.4553"/>
<gene>
    <name evidence="3" type="ORF">BES08_21175</name>
    <name evidence="4" type="ORF">BV97_04480</name>
</gene>
<dbReference type="Proteomes" id="UP000094626">
    <property type="component" value="Plasmid pSA1"/>
</dbReference>
<organism evidence="4 5">
    <name type="scientific">Novosphingobium resinovorum</name>
    <dbReference type="NCBI Taxonomy" id="158500"/>
    <lineage>
        <taxon>Bacteria</taxon>
        <taxon>Pseudomonadati</taxon>
        <taxon>Pseudomonadota</taxon>
        <taxon>Alphaproteobacteria</taxon>
        <taxon>Sphingomonadales</taxon>
        <taxon>Sphingomonadaceae</taxon>
        <taxon>Novosphingobium</taxon>
    </lineage>
</organism>
<dbReference type="OrthoDB" id="9798407at2"/>
<evidence type="ECO:0000256" key="1">
    <source>
        <dbReference type="SAM" id="SignalP"/>
    </source>
</evidence>